<evidence type="ECO:0000313" key="3">
    <source>
        <dbReference type="Proteomes" id="UP000297452"/>
    </source>
</evidence>
<name>A0A4Z1H7Z9_9HELO</name>
<dbReference type="Proteomes" id="UP000297452">
    <property type="component" value="Unassembled WGS sequence"/>
</dbReference>
<feature type="compositionally biased region" description="Low complexity" evidence="1">
    <location>
        <begin position="1"/>
        <end position="16"/>
    </location>
</feature>
<feature type="region of interest" description="Disordered" evidence="1">
    <location>
        <begin position="36"/>
        <end position="101"/>
    </location>
</feature>
<feature type="compositionally biased region" description="Polar residues" evidence="1">
    <location>
        <begin position="77"/>
        <end position="101"/>
    </location>
</feature>
<protein>
    <submittedName>
        <fullName evidence="2">Uncharacterized protein</fullName>
    </submittedName>
</protein>
<dbReference type="STRING" id="278944.A0A4Z1H7Z9"/>
<sequence length="199" mass="22854">MSSNSNNTMSSNSDNTQRPLTDLEAIVLARVDAHLRLLSMEPPQPSPMDPRQQPAAPRPTDEHHQQAPNQQHHRQQSRNPDNQQSRGAQQPRATDLSTATPQTRLVLVDEELFEVLYQHALEGIYPPEDMAIWQQIQELADNTYGPEINTSYNGPDHDYLNQLAAADYLQNEERYCEIQQFWIDQHEIVDEDDYGYFSA</sequence>
<dbReference type="AlphaFoldDB" id="A0A4Z1H7Z9"/>
<dbReference type="EMBL" id="PQXJ01001986">
    <property type="protein sequence ID" value="TGO43572.1"/>
    <property type="molecule type" value="Genomic_DNA"/>
</dbReference>
<comment type="caution">
    <text evidence="2">The sequence shown here is derived from an EMBL/GenBank/DDBJ whole genome shotgun (WGS) entry which is preliminary data.</text>
</comment>
<dbReference type="OrthoDB" id="10426837at2759"/>
<accession>A0A4Z1H7Z9</accession>
<evidence type="ECO:0000256" key="1">
    <source>
        <dbReference type="SAM" id="MobiDB-lite"/>
    </source>
</evidence>
<reference evidence="2 3" key="1">
    <citation type="submission" date="2017-12" db="EMBL/GenBank/DDBJ databases">
        <title>Comparative genomics of Botrytis spp.</title>
        <authorList>
            <person name="Valero-Jimenez C.A."/>
            <person name="Tapia P."/>
            <person name="Veloso J."/>
            <person name="Silva-Moreno E."/>
            <person name="Staats M."/>
            <person name="Valdes J.H."/>
            <person name="Van Kan J.A.L."/>
        </authorList>
    </citation>
    <scope>NUCLEOTIDE SEQUENCE [LARGE SCALE GENOMIC DNA]</scope>
    <source>
        <strain evidence="2 3">MUCL2120</strain>
    </source>
</reference>
<keyword evidence="3" id="KW-1185">Reference proteome</keyword>
<gene>
    <name evidence="2" type="ORF">BOTNAR_1993g00010</name>
</gene>
<evidence type="ECO:0000313" key="2">
    <source>
        <dbReference type="EMBL" id="TGO43572.1"/>
    </source>
</evidence>
<organism evidence="2 3">
    <name type="scientific">Botryotinia narcissicola</name>
    <dbReference type="NCBI Taxonomy" id="278944"/>
    <lineage>
        <taxon>Eukaryota</taxon>
        <taxon>Fungi</taxon>
        <taxon>Dikarya</taxon>
        <taxon>Ascomycota</taxon>
        <taxon>Pezizomycotina</taxon>
        <taxon>Leotiomycetes</taxon>
        <taxon>Helotiales</taxon>
        <taxon>Sclerotiniaceae</taxon>
        <taxon>Botryotinia</taxon>
    </lineage>
</organism>
<proteinExistence type="predicted"/>
<feature type="region of interest" description="Disordered" evidence="1">
    <location>
        <begin position="1"/>
        <end position="21"/>
    </location>
</feature>